<reference evidence="2 3" key="1">
    <citation type="submission" date="2019-03" db="EMBL/GenBank/DDBJ databases">
        <title>Empedobacter tilapiae sp. nov., isolated from an intestine of Nile tilapia Oreochromis niloticus.</title>
        <authorList>
            <person name="Kim Y.-O."/>
            <person name="Yoon J.-H."/>
        </authorList>
    </citation>
    <scope>NUCLEOTIDE SEQUENCE [LARGE SCALE GENOMIC DNA]</scope>
    <source>
        <strain evidence="2 3">MRS2</strain>
    </source>
</reference>
<accession>A0A4Z1BQH7</accession>
<dbReference type="AlphaFoldDB" id="A0A4Z1BQH7"/>
<keyword evidence="1" id="KW-0472">Membrane</keyword>
<keyword evidence="3" id="KW-1185">Reference proteome</keyword>
<comment type="caution">
    <text evidence="2">The sequence shown here is derived from an EMBL/GenBank/DDBJ whole genome shotgun (WGS) entry which is preliminary data.</text>
</comment>
<evidence type="ECO:0000313" key="2">
    <source>
        <dbReference type="EMBL" id="TGN28010.1"/>
    </source>
</evidence>
<keyword evidence="1" id="KW-0812">Transmembrane</keyword>
<protein>
    <submittedName>
        <fullName evidence="2">DUF2938 domain-containing protein</fullName>
    </submittedName>
</protein>
<feature type="transmembrane region" description="Helical" evidence="1">
    <location>
        <begin position="7"/>
        <end position="28"/>
    </location>
</feature>
<feature type="transmembrane region" description="Helical" evidence="1">
    <location>
        <begin position="71"/>
        <end position="94"/>
    </location>
</feature>
<feature type="transmembrane region" description="Helical" evidence="1">
    <location>
        <begin position="101"/>
        <end position="124"/>
    </location>
</feature>
<name>A0A4Z1BQH7_9FLAO</name>
<organism evidence="2 3">
    <name type="scientific">Empedobacter tilapiae</name>
    <dbReference type="NCBI Taxonomy" id="2491114"/>
    <lineage>
        <taxon>Bacteria</taxon>
        <taxon>Pseudomonadati</taxon>
        <taxon>Bacteroidota</taxon>
        <taxon>Flavobacteriia</taxon>
        <taxon>Flavobacteriales</taxon>
        <taxon>Weeksellaceae</taxon>
        <taxon>Empedobacter</taxon>
    </lineage>
</organism>
<dbReference type="Pfam" id="PF11158">
    <property type="entry name" value="DUF2938"/>
    <property type="match status" value="1"/>
</dbReference>
<sequence>MNTLFQIIGYSIFIGVGATLFMDIYAVLVKRFFNISSLDYAIVGRWIGNFKNGIFVHQNILQSEKVKRERIIGWISHYVIGVSFAFLLLWIYGINWLKNPTFFPCIILGIATTIAPWFLMQPAFGFGFAASKTPNPAVSRLRSLQAHFIYGLGLYLAALLLSCFLNKSYD</sequence>
<dbReference type="InterPro" id="IPR021329">
    <property type="entry name" value="DUF2938"/>
</dbReference>
<evidence type="ECO:0000313" key="3">
    <source>
        <dbReference type="Proteomes" id="UP000297998"/>
    </source>
</evidence>
<gene>
    <name evidence="2" type="ORF">E4J94_07300</name>
</gene>
<dbReference type="OrthoDB" id="9812539at2"/>
<feature type="transmembrane region" description="Helical" evidence="1">
    <location>
        <begin position="144"/>
        <end position="165"/>
    </location>
</feature>
<proteinExistence type="predicted"/>
<dbReference type="EMBL" id="SRPE01000004">
    <property type="protein sequence ID" value="TGN28010.1"/>
    <property type="molecule type" value="Genomic_DNA"/>
</dbReference>
<dbReference type="Proteomes" id="UP000297998">
    <property type="component" value="Unassembled WGS sequence"/>
</dbReference>
<evidence type="ECO:0000256" key="1">
    <source>
        <dbReference type="SAM" id="Phobius"/>
    </source>
</evidence>
<keyword evidence="1" id="KW-1133">Transmembrane helix</keyword>
<dbReference type="RefSeq" id="WP_135835192.1">
    <property type="nucleotide sequence ID" value="NZ_SRPE01000004.1"/>
</dbReference>